<evidence type="ECO:0000256" key="5">
    <source>
        <dbReference type="SAM" id="Phobius"/>
    </source>
</evidence>
<dbReference type="Pfam" id="PF16561">
    <property type="entry name" value="AMPK1_CBM"/>
    <property type="match status" value="1"/>
</dbReference>
<dbReference type="PROSITE" id="PS50056">
    <property type="entry name" value="TYR_PHOSPHATASE_2"/>
    <property type="match status" value="1"/>
</dbReference>
<feature type="domain" description="Tyrosine-protein phosphatase" evidence="6">
    <location>
        <begin position="477"/>
        <end position="634"/>
    </location>
</feature>
<keyword evidence="4" id="KW-0853">WD repeat</keyword>
<keyword evidence="5" id="KW-0472">Membrane</keyword>
<dbReference type="Pfam" id="PF00782">
    <property type="entry name" value="DSPc"/>
    <property type="match status" value="1"/>
</dbReference>
<evidence type="ECO:0000256" key="1">
    <source>
        <dbReference type="ARBA" id="ARBA00022801"/>
    </source>
</evidence>
<feature type="repeat" description="WD" evidence="4">
    <location>
        <begin position="160"/>
        <end position="194"/>
    </location>
</feature>
<dbReference type="InterPro" id="IPR036322">
    <property type="entry name" value="WD40_repeat_dom_sf"/>
</dbReference>
<dbReference type="InterPro" id="IPR032640">
    <property type="entry name" value="AMPK1_CBM"/>
</dbReference>
<keyword evidence="2" id="KW-0904">Protein phosphatase</keyword>
<keyword evidence="3" id="KW-0119">Carbohydrate metabolism</keyword>
<dbReference type="InterPro" id="IPR015943">
    <property type="entry name" value="WD40/YVTN_repeat-like_dom_sf"/>
</dbReference>
<dbReference type="GO" id="GO:0004721">
    <property type="term" value="F:phosphoprotein phosphatase activity"/>
    <property type="evidence" value="ECO:0007669"/>
    <property type="project" value="UniProtKB-KW"/>
</dbReference>
<evidence type="ECO:0000256" key="3">
    <source>
        <dbReference type="ARBA" id="ARBA00023277"/>
    </source>
</evidence>
<protein>
    <submittedName>
        <fullName evidence="8">Uncharacterized protein</fullName>
    </submittedName>
</protein>
<dbReference type="SMART" id="SM00195">
    <property type="entry name" value="DSPc"/>
    <property type="match status" value="1"/>
</dbReference>
<gene>
    <name evidence="8" type="ORF">SADUNF_Sadunf08G0019500</name>
</gene>
<dbReference type="GO" id="GO:2001070">
    <property type="term" value="F:starch binding"/>
    <property type="evidence" value="ECO:0007669"/>
    <property type="project" value="TreeGrafter"/>
</dbReference>
<dbReference type="CDD" id="cd14526">
    <property type="entry name" value="DSP_laforin-like"/>
    <property type="match status" value="1"/>
</dbReference>
<dbReference type="EMBL" id="JADGMS010000008">
    <property type="protein sequence ID" value="KAF9676600.1"/>
    <property type="molecule type" value="Genomic_DNA"/>
</dbReference>
<keyword evidence="9" id="KW-1185">Reference proteome</keyword>
<dbReference type="FunFam" id="3.90.190.10:FF:000069">
    <property type="entry name" value="Phosphoglucan phosphatase DSP4, chloroplastic"/>
    <property type="match status" value="1"/>
</dbReference>
<dbReference type="Proteomes" id="UP000657918">
    <property type="component" value="Chromosome 8"/>
</dbReference>
<dbReference type="InterPro" id="IPR013783">
    <property type="entry name" value="Ig-like_fold"/>
</dbReference>
<dbReference type="SUPFAM" id="SSF81296">
    <property type="entry name" value="E set domains"/>
    <property type="match status" value="1"/>
</dbReference>
<dbReference type="InterPro" id="IPR000387">
    <property type="entry name" value="Tyr_Pase_dom"/>
</dbReference>
<evidence type="ECO:0000256" key="2">
    <source>
        <dbReference type="ARBA" id="ARBA00022912"/>
    </source>
</evidence>
<dbReference type="SUPFAM" id="SSF52799">
    <property type="entry name" value="(Phosphotyrosine protein) phosphatases II"/>
    <property type="match status" value="1"/>
</dbReference>
<sequence length="741" mass="82557">MEPGQGTVTFGSWIRRPENVNLAVLGRSSKKKGPASPSVLEIFSFDPETTSLSTSPQVTYVFEETDGELVTIAVHPSGDHFVCSSTKGGCKLFELHGQETNLKLLAKELPPLQDVGPQTCMAFSVDGSRFATGGVDGSLRILEWPSLRIILDEPKAHKSVRDMDFSLDSEFLASTSTDGPARIWKAEDGSPVVSLTRNTNEKIELCRFSKDGTKPFLFCAVQKGDKAVTAVYDISTWNKIGYKRLLRKSASIMSISLDGKYLALGSKDGDVCVAEVKKMEVSHLSKRLHLGTCITSLEFCPSQRVVLTTSDEWGAVVTKLNVPADWKEWQIYLLLVGLFLASAIAFYIFFQKSDSFWNVPLRRDQPGRQFEILDPQYSEDAFGPVDISSSALPLQGFSFYQRRPSSPSSFSLNMAGAKNSSDLRLRVAVKVVPSSPSSAEMSGANAEEEEEKSEIYSHNMTEAMGAVLTYRHELGMNYNFIRPDLIVGSCLQTPEDVDKLRKIGVKTIFCLQQDPDLEYFGVDISAIQDYAKACGDIQHLRAQIRDFDAFDVRKRIPAVVSKLYKAINRNGGVTYIHCTAGLGRAPAVAMAYMFWFQGYKLSDARDLLLSKRSCFPNLDAIKSATADILTGLRKKLVTLKWKDDKCCTVEISGLDVGWDQEGCYEYKYIVDGEWIINKHELFTTPNKDDHVNNYVQVLDDDDTDSANTALRKSLTGDDPDLTREERLKIRRFLEALPEDEE</sequence>
<dbReference type="GO" id="GO:0019203">
    <property type="term" value="F:carbohydrate phosphatase activity"/>
    <property type="evidence" value="ECO:0007669"/>
    <property type="project" value="InterPro"/>
</dbReference>
<organism evidence="8 9">
    <name type="scientific">Salix dunnii</name>
    <dbReference type="NCBI Taxonomy" id="1413687"/>
    <lineage>
        <taxon>Eukaryota</taxon>
        <taxon>Viridiplantae</taxon>
        <taxon>Streptophyta</taxon>
        <taxon>Embryophyta</taxon>
        <taxon>Tracheophyta</taxon>
        <taxon>Spermatophyta</taxon>
        <taxon>Magnoliopsida</taxon>
        <taxon>eudicotyledons</taxon>
        <taxon>Gunneridae</taxon>
        <taxon>Pentapetalae</taxon>
        <taxon>rosids</taxon>
        <taxon>fabids</taxon>
        <taxon>Malpighiales</taxon>
        <taxon>Salicaceae</taxon>
        <taxon>Saliceae</taxon>
        <taxon>Salix</taxon>
    </lineage>
</organism>
<dbReference type="PROSITE" id="PS50054">
    <property type="entry name" value="TYR_PHOSPHATASE_DUAL"/>
    <property type="match status" value="1"/>
</dbReference>
<dbReference type="PANTHER" id="PTHR46642:SF3">
    <property type="entry name" value="PHOSPHOGLUCAN PHOSPHATASE DSP4, CHLOROPLASTIC"/>
    <property type="match status" value="1"/>
</dbReference>
<dbReference type="SUPFAM" id="SSF50978">
    <property type="entry name" value="WD40 repeat-like"/>
    <property type="match status" value="1"/>
</dbReference>
<keyword evidence="5" id="KW-1133">Transmembrane helix</keyword>
<dbReference type="Gene3D" id="2.130.10.10">
    <property type="entry name" value="YVTN repeat-like/Quinoprotein amine dehydrogenase"/>
    <property type="match status" value="1"/>
</dbReference>
<dbReference type="PANTHER" id="PTHR46642">
    <property type="entry name" value="DUAL SPECIFICITY PHOSPHATASE, SUBGROUP, CATALYTIC DOMAIN"/>
    <property type="match status" value="1"/>
</dbReference>
<reference evidence="8 9" key="1">
    <citation type="submission" date="2020-10" db="EMBL/GenBank/DDBJ databases">
        <title>Plant Genome Project.</title>
        <authorList>
            <person name="Zhang R.-G."/>
        </authorList>
    </citation>
    <scope>NUCLEOTIDE SEQUENCE [LARGE SCALE GENOMIC DNA]</scope>
    <source>
        <strain evidence="8">FAFU-HL-1</strain>
        <tissue evidence="8">Leaf</tissue>
    </source>
</reference>
<dbReference type="InterPro" id="IPR029021">
    <property type="entry name" value="Prot-tyrosine_phosphatase-like"/>
</dbReference>
<dbReference type="InterPro" id="IPR045204">
    <property type="entry name" value="DSP_laforin-like"/>
</dbReference>
<evidence type="ECO:0000313" key="9">
    <source>
        <dbReference type="Proteomes" id="UP000657918"/>
    </source>
</evidence>
<feature type="domain" description="Tyrosine specific protein phosphatases" evidence="7">
    <location>
        <begin position="554"/>
        <end position="612"/>
    </location>
</feature>
<keyword evidence="5" id="KW-0812">Transmembrane</keyword>
<accession>A0A835JZ35</accession>
<name>A0A835JZ35_9ROSI</name>
<dbReference type="Gene3D" id="2.60.40.10">
    <property type="entry name" value="Immunoglobulins"/>
    <property type="match status" value="1"/>
</dbReference>
<dbReference type="SMART" id="SM00320">
    <property type="entry name" value="WD40"/>
    <property type="match status" value="4"/>
</dbReference>
<dbReference type="PROSITE" id="PS50082">
    <property type="entry name" value="WD_REPEATS_2"/>
    <property type="match status" value="1"/>
</dbReference>
<dbReference type="InterPro" id="IPR001680">
    <property type="entry name" value="WD40_rpt"/>
</dbReference>
<proteinExistence type="predicted"/>
<dbReference type="CDD" id="cd02859">
    <property type="entry name" value="E_set_AMPKbeta_like_N"/>
    <property type="match status" value="1"/>
</dbReference>
<dbReference type="InterPro" id="IPR014756">
    <property type="entry name" value="Ig_E-set"/>
</dbReference>
<dbReference type="FunFam" id="2.130.10.10:FF:000435">
    <property type="entry name" value="SEC12-like protein 1"/>
    <property type="match status" value="1"/>
</dbReference>
<keyword evidence="1" id="KW-0378">Hydrolase</keyword>
<comment type="caution">
    <text evidence="8">The sequence shown here is derived from an EMBL/GenBank/DDBJ whole genome shotgun (WGS) entry which is preliminary data.</text>
</comment>
<dbReference type="InterPro" id="IPR020422">
    <property type="entry name" value="TYR_PHOSPHATASE_DUAL_dom"/>
</dbReference>
<evidence type="ECO:0000313" key="8">
    <source>
        <dbReference type="EMBL" id="KAF9676600.1"/>
    </source>
</evidence>
<dbReference type="InterPro" id="IPR000340">
    <property type="entry name" value="Dual-sp_phosphatase_cat-dom"/>
</dbReference>
<dbReference type="Gene3D" id="3.90.190.10">
    <property type="entry name" value="Protein tyrosine phosphatase superfamily"/>
    <property type="match status" value="1"/>
</dbReference>
<evidence type="ECO:0000259" key="7">
    <source>
        <dbReference type="PROSITE" id="PS50056"/>
    </source>
</evidence>
<dbReference type="OrthoDB" id="538223at2759"/>
<evidence type="ECO:0000259" key="6">
    <source>
        <dbReference type="PROSITE" id="PS50054"/>
    </source>
</evidence>
<dbReference type="InterPro" id="IPR052832">
    <property type="entry name" value="Starch-Glucan_Phosphatase"/>
</dbReference>
<dbReference type="Pfam" id="PF00400">
    <property type="entry name" value="WD40"/>
    <property type="match status" value="2"/>
</dbReference>
<dbReference type="GO" id="GO:0005983">
    <property type="term" value="P:starch catabolic process"/>
    <property type="evidence" value="ECO:0007669"/>
    <property type="project" value="TreeGrafter"/>
</dbReference>
<dbReference type="AlphaFoldDB" id="A0A835JZ35"/>
<evidence type="ECO:0000256" key="4">
    <source>
        <dbReference type="PROSITE-ProRule" id="PRU00221"/>
    </source>
</evidence>
<feature type="transmembrane region" description="Helical" evidence="5">
    <location>
        <begin position="329"/>
        <end position="350"/>
    </location>
</feature>
<dbReference type="GO" id="GO:0009507">
    <property type="term" value="C:chloroplast"/>
    <property type="evidence" value="ECO:0007669"/>
    <property type="project" value="TreeGrafter"/>
</dbReference>